<dbReference type="Proteomes" id="UP000002457">
    <property type="component" value="Chromosome"/>
</dbReference>
<dbReference type="eggNOG" id="arCOG04881">
    <property type="taxonomic scope" value="Archaea"/>
</dbReference>
<dbReference type="CDD" id="cd19067">
    <property type="entry name" value="PfuEndoQ-like"/>
    <property type="match status" value="1"/>
</dbReference>
<dbReference type="Gene3D" id="3.20.20.140">
    <property type="entry name" value="Metal-dependent hydrolases"/>
    <property type="match status" value="1"/>
</dbReference>
<sequence>MHLRADLHIHSPFALAVSKHMLPEQLLASSAIKGIQVIGTGDGLHPTWRSLWREHLVNPEGICVVPTAEVEGLHRIHHLILMEDFDQCGALHDLLKPYSSNIDRNGRPQVKLDGEEIAAHVHSVGGMIGPAHAFTPWTSLFATYDHIRDCYGDEPIDLLELGLSADSSYGAGISELRQVPFLSNSDAHSPQTNKFGREFNLLDVNDLTPRAVLSAIREQRILMNAGFFPEEGKYNRTACIECLHQYTLEEAIAHHWRCPVDGARIKKGVADRARELTDGPSSHRPPYLHLIPLSEIIQRVLGTASPSAKKVQRLYNEFISRFGDEITVLIDTPEDEISIINPAVGAAVQALRAGKVELHPGGGGSYGSFSFR</sequence>
<evidence type="ECO:0000313" key="1">
    <source>
        <dbReference type="EMBL" id="ACL16312.1"/>
    </source>
</evidence>
<reference evidence="1 2" key="1">
    <citation type="journal article" date="2015" name="Genome Announc.">
        <title>Complete Genome Sequence of Methanosphaerula palustris E1-9CT, a Hydrogenotrophic Methanogen Isolated from a Minerotrophic Fen Peatland.</title>
        <authorList>
            <person name="Cadillo-Quiroz H."/>
            <person name="Browne P."/>
            <person name="Kyrpides N."/>
            <person name="Woyke T."/>
            <person name="Goodwin L."/>
            <person name="Detter C."/>
            <person name="Yavitt J.B."/>
            <person name="Zinder S.H."/>
        </authorList>
    </citation>
    <scope>NUCLEOTIDE SEQUENCE [LARGE SCALE GENOMIC DNA]</scope>
    <source>
        <strain evidence="2">ATCC BAA-1556 / DSM 19958 / E1-9c</strain>
    </source>
</reference>
<dbReference type="OrthoDB" id="114814at2157"/>
<dbReference type="STRING" id="521011.Mpal_0960"/>
<accession>B8GGQ7</accession>
<dbReference type="KEGG" id="mpl:Mpal_0960"/>
<dbReference type="GeneID" id="7272453"/>
<keyword evidence="2" id="KW-1185">Reference proteome</keyword>
<name>B8GGQ7_METPE</name>
<evidence type="ECO:0000313" key="2">
    <source>
        <dbReference type="Proteomes" id="UP000002457"/>
    </source>
</evidence>
<proteinExistence type="predicted"/>
<dbReference type="EMBL" id="CP001338">
    <property type="protein sequence ID" value="ACL16312.1"/>
    <property type="molecule type" value="Genomic_DNA"/>
</dbReference>
<dbReference type="PANTHER" id="PTHR40084:SF1">
    <property type="entry name" value="PHOSPHOTRANSFERASE"/>
    <property type="match status" value="1"/>
</dbReference>
<dbReference type="PANTHER" id="PTHR40084">
    <property type="entry name" value="PHOSPHOHYDROLASE, PHP FAMILY"/>
    <property type="match status" value="1"/>
</dbReference>
<dbReference type="InterPro" id="IPR016195">
    <property type="entry name" value="Pol/histidinol_Pase-like"/>
</dbReference>
<organism evidence="1 2">
    <name type="scientific">Methanosphaerula palustris (strain ATCC BAA-1556 / DSM 19958 / E1-9c)</name>
    <dbReference type="NCBI Taxonomy" id="521011"/>
    <lineage>
        <taxon>Archaea</taxon>
        <taxon>Methanobacteriati</taxon>
        <taxon>Methanobacteriota</taxon>
        <taxon>Stenosarchaea group</taxon>
        <taxon>Methanomicrobia</taxon>
        <taxon>Methanomicrobiales</taxon>
        <taxon>Methanoregulaceae</taxon>
        <taxon>Methanosphaerula</taxon>
    </lineage>
</organism>
<gene>
    <name evidence="1" type="ordered locus">Mpal_0960</name>
</gene>
<dbReference type="AlphaFoldDB" id="B8GGQ7"/>
<dbReference type="RefSeq" id="WP_012617631.1">
    <property type="nucleotide sequence ID" value="NC_011832.1"/>
</dbReference>
<protein>
    <submittedName>
        <fullName evidence="1">PHP domain protein</fullName>
    </submittedName>
</protein>
<dbReference type="HOGENOM" id="CLU_060249_0_0_2"/>
<dbReference type="SUPFAM" id="SSF89550">
    <property type="entry name" value="PHP domain-like"/>
    <property type="match status" value="1"/>
</dbReference>